<keyword evidence="3" id="KW-1185">Reference proteome</keyword>
<accession>M0A6W8</accession>
<dbReference type="Proteomes" id="UP000011648">
    <property type="component" value="Unassembled WGS sequence"/>
</dbReference>
<keyword evidence="1" id="KW-0812">Transmembrane</keyword>
<keyword evidence="1" id="KW-0472">Membrane</keyword>
<dbReference type="InterPro" id="IPR036390">
    <property type="entry name" value="WH_DNA-bd_sf"/>
</dbReference>
<name>M0A6W8_9EURY</name>
<protein>
    <submittedName>
        <fullName evidence="2">Uncharacterized protein</fullName>
    </submittedName>
</protein>
<evidence type="ECO:0000256" key="1">
    <source>
        <dbReference type="SAM" id="Phobius"/>
    </source>
</evidence>
<dbReference type="AlphaFoldDB" id="M0A6W8"/>
<evidence type="ECO:0000313" key="3">
    <source>
        <dbReference type="Proteomes" id="UP000011648"/>
    </source>
</evidence>
<dbReference type="RefSeq" id="WP_006825164.1">
    <property type="nucleotide sequence ID" value="NZ_AOIL01000018.1"/>
</dbReference>
<gene>
    <name evidence="2" type="ORF">C484_06744</name>
</gene>
<keyword evidence="1" id="KW-1133">Transmembrane helix</keyword>
<reference evidence="2 3" key="1">
    <citation type="journal article" date="2014" name="PLoS Genet.">
        <title>Phylogenetically driven sequencing of extremely halophilic archaea reveals strategies for static and dynamic osmo-response.</title>
        <authorList>
            <person name="Becker E.A."/>
            <person name="Seitzer P.M."/>
            <person name="Tritt A."/>
            <person name="Larsen D."/>
            <person name="Krusor M."/>
            <person name="Yao A.I."/>
            <person name="Wu D."/>
            <person name="Madern D."/>
            <person name="Eisen J.A."/>
            <person name="Darling A.E."/>
            <person name="Facciotti M.T."/>
        </authorList>
    </citation>
    <scope>NUCLEOTIDE SEQUENCE [LARGE SCALE GENOMIC DNA]</scope>
    <source>
        <strain evidence="2 3">DSM 12281</strain>
    </source>
</reference>
<sequence length="228" mass="24883">MPSAIVRTARDRLTVRHVLPMIAVLVLLYAITRSVDTLVLVTIPLVLAETLQVLRDTPTVDDRWIQLGTGAFIAVVSLAWLSHELTAGAAAGGPAWFPALTALIGVWFLLDARNPAVTDRTPSPDADEDMSANEVMLVLNHVHLVAEELKSDPEPKTVAELADACDLTDSRVHEALDLMTDDGTVYRVDRGSADAARYELDEAKVGGVAFVRSNGKRIVRRLARPFRR</sequence>
<proteinExistence type="predicted"/>
<dbReference type="PATRIC" id="fig|1230458.4.peg.1367"/>
<feature type="transmembrane region" description="Helical" evidence="1">
    <location>
        <begin position="88"/>
        <end position="110"/>
    </location>
</feature>
<dbReference type="EMBL" id="AOIL01000018">
    <property type="protein sequence ID" value="ELY94101.1"/>
    <property type="molecule type" value="Genomic_DNA"/>
</dbReference>
<feature type="transmembrane region" description="Helical" evidence="1">
    <location>
        <begin position="21"/>
        <end position="43"/>
    </location>
</feature>
<evidence type="ECO:0000313" key="2">
    <source>
        <dbReference type="EMBL" id="ELY94101.1"/>
    </source>
</evidence>
<organism evidence="2 3">
    <name type="scientific">Natrialba taiwanensis DSM 12281</name>
    <dbReference type="NCBI Taxonomy" id="1230458"/>
    <lineage>
        <taxon>Archaea</taxon>
        <taxon>Methanobacteriati</taxon>
        <taxon>Methanobacteriota</taxon>
        <taxon>Stenosarchaea group</taxon>
        <taxon>Halobacteria</taxon>
        <taxon>Halobacteriales</taxon>
        <taxon>Natrialbaceae</taxon>
        <taxon>Natrialba</taxon>
    </lineage>
</organism>
<dbReference type="STRING" id="1230458.C484_06744"/>
<dbReference type="SUPFAM" id="SSF46785">
    <property type="entry name" value="Winged helix' DNA-binding domain"/>
    <property type="match status" value="1"/>
</dbReference>
<comment type="caution">
    <text evidence="2">The sequence shown here is derived from an EMBL/GenBank/DDBJ whole genome shotgun (WGS) entry which is preliminary data.</text>
</comment>
<dbReference type="OrthoDB" id="238078at2157"/>